<proteinExistence type="predicted"/>
<accession>A0AC60QF03</accession>
<evidence type="ECO:0000313" key="2">
    <source>
        <dbReference type="Proteomes" id="UP000805193"/>
    </source>
</evidence>
<comment type="caution">
    <text evidence="1">The sequence shown here is derived from an EMBL/GenBank/DDBJ whole genome shotgun (WGS) entry which is preliminary data.</text>
</comment>
<feature type="non-terminal residue" evidence="1">
    <location>
        <position position="1"/>
    </location>
</feature>
<dbReference type="Proteomes" id="UP000805193">
    <property type="component" value="Unassembled WGS sequence"/>
</dbReference>
<evidence type="ECO:0000313" key="1">
    <source>
        <dbReference type="EMBL" id="KAG0432743.1"/>
    </source>
</evidence>
<dbReference type="EMBL" id="JABSTQ010009121">
    <property type="protein sequence ID" value="KAG0432743.1"/>
    <property type="molecule type" value="Genomic_DNA"/>
</dbReference>
<protein>
    <submittedName>
        <fullName evidence="1">Uncharacterized protein</fullName>
    </submittedName>
</protein>
<keyword evidence="2" id="KW-1185">Reference proteome</keyword>
<organism evidence="1 2">
    <name type="scientific">Ixodes persulcatus</name>
    <name type="common">Taiga tick</name>
    <dbReference type="NCBI Taxonomy" id="34615"/>
    <lineage>
        <taxon>Eukaryota</taxon>
        <taxon>Metazoa</taxon>
        <taxon>Ecdysozoa</taxon>
        <taxon>Arthropoda</taxon>
        <taxon>Chelicerata</taxon>
        <taxon>Arachnida</taxon>
        <taxon>Acari</taxon>
        <taxon>Parasitiformes</taxon>
        <taxon>Ixodida</taxon>
        <taxon>Ixodoidea</taxon>
        <taxon>Ixodidae</taxon>
        <taxon>Ixodinae</taxon>
        <taxon>Ixodes</taxon>
    </lineage>
</organism>
<name>A0AC60QF03_IXOPE</name>
<reference evidence="1 2" key="1">
    <citation type="journal article" date="2020" name="Cell">
        <title>Large-Scale Comparative Analyses of Tick Genomes Elucidate Their Genetic Diversity and Vector Capacities.</title>
        <authorList>
            <consortium name="Tick Genome and Microbiome Consortium (TIGMIC)"/>
            <person name="Jia N."/>
            <person name="Wang J."/>
            <person name="Shi W."/>
            <person name="Du L."/>
            <person name="Sun Y."/>
            <person name="Zhan W."/>
            <person name="Jiang J.F."/>
            <person name="Wang Q."/>
            <person name="Zhang B."/>
            <person name="Ji P."/>
            <person name="Bell-Sakyi L."/>
            <person name="Cui X.M."/>
            <person name="Yuan T.T."/>
            <person name="Jiang B.G."/>
            <person name="Yang W.F."/>
            <person name="Lam T.T."/>
            <person name="Chang Q.C."/>
            <person name="Ding S.J."/>
            <person name="Wang X.J."/>
            <person name="Zhu J.G."/>
            <person name="Ruan X.D."/>
            <person name="Zhao L."/>
            <person name="Wei J.T."/>
            <person name="Ye R.Z."/>
            <person name="Que T.C."/>
            <person name="Du C.H."/>
            <person name="Zhou Y.H."/>
            <person name="Cheng J.X."/>
            <person name="Dai P.F."/>
            <person name="Guo W.B."/>
            <person name="Han X.H."/>
            <person name="Huang E.J."/>
            <person name="Li L.F."/>
            <person name="Wei W."/>
            <person name="Gao Y.C."/>
            <person name="Liu J.Z."/>
            <person name="Shao H.Z."/>
            <person name="Wang X."/>
            <person name="Wang C.C."/>
            <person name="Yang T.C."/>
            <person name="Huo Q.B."/>
            <person name="Li W."/>
            <person name="Chen H.Y."/>
            <person name="Chen S.E."/>
            <person name="Zhou L.G."/>
            <person name="Ni X.B."/>
            <person name="Tian J.H."/>
            <person name="Sheng Y."/>
            <person name="Liu T."/>
            <person name="Pan Y.S."/>
            <person name="Xia L.Y."/>
            <person name="Li J."/>
            <person name="Zhao F."/>
            <person name="Cao W.C."/>
        </authorList>
    </citation>
    <scope>NUCLEOTIDE SEQUENCE [LARGE SCALE GENOMIC DNA]</scope>
    <source>
        <strain evidence="1">Iper-2018</strain>
    </source>
</reference>
<gene>
    <name evidence="1" type="ORF">HPB47_020542</name>
</gene>
<sequence length="1035" mass="114803">GGYVLIGPAIRFLNHVITLPLIPLRRELGQVALCWLATLTHGQPSQSAPLYRQPQPERPRASERPSPYFYPPAPVHYVNIGEKLDGDYKFGYDTGSGPAGQSYREEFRLPDGSVKGSYGYIDSRGHMRKVHYTAGKSGFIILKDERIVDKKSSTLAPKAPLVEYHVTTPPRPEYTTEEPEPVVQQTVAPVQQESRQLERQYVAAPVVLQKSAQELQAEYNRNLLAASSTVPRQQYASPEAAEQGEPLDQPPKPAPRPRQQRRRKRPKTITSTTEAPPRDIEVQRPTQDQRVFQVQPLPQAQPIPPPELPPQVVQRVAHIQGPPPLVQRVAHPERPPPVQRPPQVHRQSLPQRLAQAQKAAPVEQLPNSDPETYVPPASLVDSTHGLPRGPSGFGARISGRRAKPVFDESDQNSAPEAQPERKPSRQRTRQPARRTRRPTVPLESEFNQPIPVTRSSGRSATTQRRRRVKVVKIPQYEQVEETTTLPSTTTTPVPPTTTPPPPPVETATVATTPQFVTPSFPSAEQSFFKTHGLQYNPFNPYTQSLPVPQQASPFAPPSPFVPQTLPPQDVQPKSFFSHKEEDGRHPTTFQPPRPFPQQPELSEQAPPRQPEFQVPPRTIYQLPGFSPSQPPTTPQIVFPTGRPPFATEKNSDAVQNVPVPGQVNRTLPVPFDALGRGNITVQTTRPPFQQFFNYQGRFPPQPPPPPSSPFGTVPRAAHVFGPPVTPFQSFPGQFSDDRFRPPTPLPPPPPFSRQSFLQSQQSQTTPIQDTPSSSGTTPLQPQLSSLRTQPFEVTTPTTPVEPPFSDYTVTTPQQTTPAPPLFSQYTHARTSPVPQPTPAPTTLAQFSDARTIPVQHFTPSPPVQQQFRNFGTSPGQPQPTVASQPQYSNQGVSVAQPQSGVSVQPQYTTFGAQGAQRPSTVPDFGNLGNVQQSYDPYQQFNGGFQLPNTLFSPVQQSSQQLDNPYQYTVSNPFQAQFGGPYQPQYSNLQSFPQYQTTAGRAASWNPEYHVTRAELLCRPCCRQNTRIKGLRYSAP</sequence>